<organism evidence="2 3">
    <name type="scientific">Verruconis gallopava</name>
    <dbReference type="NCBI Taxonomy" id="253628"/>
    <lineage>
        <taxon>Eukaryota</taxon>
        <taxon>Fungi</taxon>
        <taxon>Dikarya</taxon>
        <taxon>Ascomycota</taxon>
        <taxon>Pezizomycotina</taxon>
        <taxon>Dothideomycetes</taxon>
        <taxon>Pleosporomycetidae</taxon>
        <taxon>Venturiales</taxon>
        <taxon>Sympoventuriaceae</taxon>
        <taxon>Verruconis</taxon>
    </lineage>
</organism>
<evidence type="ECO:0000313" key="2">
    <source>
        <dbReference type="EMBL" id="KIW01834.1"/>
    </source>
</evidence>
<evidence type="ECO:0000256" key="1">
    <source>
        <dbReference type="SAM" id="MobiDB-lite"/>
    </source>
</evidence>
<dbReference type="EMBL" id="KN847552">
    <property type="protein sequence ID" value="KIW01834.1"/>
    <property type="molecule type" value="Genomic_DNA"/>
</dbReference>
<protein>
    <submittedName>
        <fullName evidence="2">Uncharacterized protein</fullName>
    </submittedName>
</protein>
<accession>A0A0D2ARK7</accession>
<dbReference type="VEuPathDB" id="FungiDB:PV09_06685"/>
<gene>
    <name evidence="2" type="ORF">PV09_06685</name>
</gene>
<feature type="compositionally biased region" description="Acidic residues" evidence="1">
    <location>
        <begin position="183"/>
        <end position="192"/>
    </location>
</feature>
<dbReference type="RefSeq" id="XP_016211703.1">
    <property type="nucleotide sequence ID" value="XM_016360364.1"/>
</dbReference>
<feature type="region of interest" description="Disordered" evidence="1">
    <location>
        <begin position="60"/>
        <end position="92"/>
    </location>
</feature>
<dbReference type="HOGENOM" id="CLU_545368_0_0_1"/>
<dbReference type="InParanoid" id="A0A0D2ARK7"/>
<dbReference type="Proteomes" id="UP000053259">
    <property type="component" value="Unassembled WGS sequence"/>
</dbReference>
<feature type="compositionally biased region" description="Acidic residues" evidence="1">
    <location>
        <begin position="111"/>
        <end position="148"/>
    </location>
</feature>
<dbReference type="GeneID" id="27314658"/>
<dbReference type="AlphaFoldDB" id="A0A0D2ARK7"/>
<feature type="compositionally biased region" description="Basic and acidic residues" evidence="1">
    <location>
        <begin position="149"/>
        <end position="163"/>
    </location>
</feature>
<keyword evidence="3" id="KW-1185">Reference proteome</keyword>
<proteinExistence type="predicted"/>
<reference evidence="2 3" key="1">
    <citation type="submission" date="2015-01" db="EMBL/GenBank/DDBJ databases">
        <title>The Genome Sequence of Ochroconis gallopava CBS43764.</title>
        <authorList>
            <consortium name="The Broad Institute Genomics Platform"/>
            <person name="Cuomo C."/>
            <person name="de Hoog S."/>
            <person name="Gorbushina A."/>
            <person name="Stielow B."/>
            <person name="Teixiera M."/>
            <person name="Abouelleil A."/>
            <person name="Chapman S.B."/>
            <person name="Priest M."/>
            <person name="Young S.K."/>
            <person name="Wortman J."/>
            <person name="Nusbaum C."/>
            <person name="Birren B."/>
        </authorList>
    </citation>
    <scope>NUCLEOTIDE SEQUENCE [LARGE SCALE GENOMIC DNA]</scope>
    <source>
        <strain evidence="2 3">CBS 43764</strain>
    </source>
</reference>
<feature type="compositionally biased region" description="Acidic residues" evidence="1">
    <location>
        <begin position="165"/>
        <end position="175"/>
    </location>
</feature>
<name>A0A0D2ARK7_9PEZI</name>
<dbReference type="OrthoDB" id="5286775at2759"/>
<evidence type="ECO:0000313" key="3">
    <source>
        <dbReference type="Proteomes" id="UP000053259"/>
    </source>
</evidence>
<feature type="region of interest" description="Disordered" evidence="1">
    <location>
        <begin position="111"/>
        <end position="198"/>
    </location>
</feature>
<sequence>MAIFKNLSNNLFGWISPRETHERNAKSSKSHDLKSPAVTAAVRRKTQISIAAAKQITEGPTHVATGNVPFRRKGRNSGSIPWEDAPPSSPLADTIENQLASTALHDGDAEMEDAGEEGAVDTMSEEDESTFIDDEVSEGLEAEEDDEERKEASEVGDDRKVETTAEGESEQATEPDEVRSETSQDDADDEADIRDANEGTNVVDLAEDQEAALEAATRQLEIDRQAKFEEQKEAYIELEREGWHPNTIDLYLLVDRRTVEPLLPADWKMDFPLFPWHVFTWDYKEAFLGGTRPENDFIMNKALQNLCKLPVHMRNQIRINAWYGRRAEAMVVKYCEDYMKFIHKDCKLWIPIKKKKLWSLICYAPGDPEKSADELEELALKRLRKRKEKVLDLLRVADTSRRDSDFFWHDGSAYLVEPPTLYGVVAKQTVVALVAYEPLSPRDALRTIAFFHMSKPKYDVWNALALAIVMIHCRDHLLKIKKAIPENLDDLKLTDDEEDL</sequence>